<dbReference type="PROSITE" id="PS50887">
    <property type="entry name" value="GGDEF"/>
    <property type="match status" value="1"/>
</dbReference>
<reference evidence="3 4" key="1">
    <citation type="submission" date="2018-11" db="EMBL/GenBank/DDBJ databases">
        <authorList>
            <person name="Criscuolo A."/>
        </authorList>
    </citation>
    <scope>NUCLEOTIDE SEQUENCE [LARGE SCALE GENOMIC DNA]</scope>
    <source>
        <strain evidence="3">AT11b</strain>
    </source>
</reference>
<feature type="domain" description="GGDEF" evidence="2">
    <location>
        <begin position="299"/>
        <end position="429"/>
    </location>
</feature>
<dbReference type="EMBL" id="UXAU01000009">
    <property type="protein sequence ID" value="VDC18232.1"/>
    <property type="molecule type" value="Genomic_DNA"/>
</dbReference>
<keyword evidence="1" id="KW-0812">Transmembrane</keyword>
<gene>
    <name evidence="3" type="primary">yedQ</name>
    <name evidence="3" type="ORF">PSET11_00099</name>
</gene>
<dbReference type="PANTHER" id="PTHR45138">
    <property type="entry name" value="REGULATORY COMPONENTS OF SENSORY TRANSDUCTION SYSTEM"/>
    <property type="match status" value="1"/>
</dbReference>
<dbReference type="InterPro" id="IPR050469">
    <property type="entry name" value="Diguanylate_Cyclase"/>
</dbReference>
<keyword evidence="1" id="KW-0472">Membrane</keyword>
<dbReference type="FunFam" id="3.30.70.270:FF:000001">
    <property type="entry name" value="Diguanylate cyclase domain protein"/>
    <property type="match status" value="1"/>
</dbReference>
<dbReference type="Pfam" id="PF00990">
    <property type="entry name" value="GGDEF"/>
    <property type="match status" value="1"/>
</dbReference>
<dbReference type="Proteomes" id="UP000280861">
    <property type="component" value="Unassembled WGS sequence"/>
</dbReference>
<dbReference type="InterPro" id="IPR029787">
    <property type="entry name" value="Nucleotide_cyclase"/>
</dbReference>
<keyword evidence="3" id="KW-0808">Transferase</keyword>
<protein>
    <submittedName>
        <fullName evidence="3">Putative diguanylate cyclase YedQ</fullName>
        <ecNumber evidence="3">2.7.7.65</ecNumber>
    </submittedName>
</protein>
<organism evidence="3 4">
    <name type="scientific">Arthrobacter ulcerisalmonis</name>
    <dbReference type="NCBI Taxonomy" id="2483813"/>
    <lineage>
        <taxon>Bacteria</taxon>
        <taxon>Bacillati</taxon>
        <taxon>Actinomycetota</taxon>
        <taxon>Actinomycetes</taxon>
        <taxon>Micrococcales</taxon>
        <taxon>Micrococcaceae</taxon>
        <taxon>Arthrobacter</taxon>
    </lineage>
</organism>
<feature type="transmembrane region" description="Helical" evidence="1">
    <location>
        <begin position="142"/>
        <end position="160"/>
    </location>
</feature>
<name>A0A3P5WQN4_9MICC</name>
<dbReference type="NCBIfam" id="TIGR00254">
    <property type="entry name" value="GGDEF"/>
    <property type="match status" value="1"/>
</dbReference>
<dbReference type="SMART" id="SM00267">
    <property type="entry name" value="GGDEF"/>
    <property type="match status" value="1"/>
</dbReference>
<feature type="transmembrane region" description="Helical" evidence="1">
    <location>
        <begin position="199"/>
        <end position="221"/>
    </location>
</feature>
<feature type="transmembrane region" description="Helical" evidence="1">
    <location>
        <begin position="166"/>
        <end position="187"/>
    </location>
</feature>
<keyword evidence="1" id="KW-1133">Transmembrane helix</keyword>
<dbReference type="InterPro" id="IPR000160">
    <property type="entry name" value="GGDEF_dom"/>
</dbReference>
<sequence>MCEGGSSILRSTPNTLREFPRHEKFAVGTCQRLLTYWAKNFRKCLGRGLVELDETTLRVTFGTVILGLVALFYFAAYRPTRSPYSGWWCLALLFFLLGSSLYLLDGTPHQVWANPVGNALLVQGGVAVWAGARSLRTEKFPAWALLGLPLLTLIAAAVDAPATNAWAGGEALLASMAVAIGMSSWEVWRIDPGYTRLKVPLSISSGALAIFYLLRLVALVVEGQHGHFFTTVFGSAFTTMITLALLVMVSFTMAALSSEQQNRALSAEISRDDLTGLLNRNAFLELAAVELGPQASRARHGALIMADLDHFKAVNDTFGHGAGDLALKNFADACLETVRTTDLVSRFGGEEFVLLIPGASPERAEVIAQHISTRLAASPTAGDMPMPTASYGITTYDAGTTDIEAVITAADTAMYLAKAQGRNRVAHSD</sequence>
<feature type="transmembrane region" description="Helical" evidence="1">
    <location>
        <begin position="59"/>
        <end position="77"/>
    </location>
</feature>
<keyword evidence="3" id="KW-0548">Nucleotidyltransferase</keyword>
<evidence type="ECO:0000256" key="1">
    <source>
        <dbReference type="SAM" id="Phobius"/>
    </source>
</evidence>
<dbReference type="CDD" id="cd01949">
    <property type="entry name" value="GGDEF"/>
    <property type="match status" value="1"/>
</dbReference>
<dbReference type="GO" id="GO:0052621">
    <property type="term" value="F:diguanylate cyclase activity"/>
    <property type="evidence" value="ECO:0007669"/>
    <property type="project" value="UniProtKB-EC"/>
</dbReference>
<evidence type="ECO:0000259" key="2">
    <source>
        <dbReference type="PROSITE" id="PS50887"/>
    </source>
</evidence>
<dbReference type="AlphaFoldDB" id="A0A3P5WQN4"/>
<accession>A0A3P5WQN4</accession>
<feature type="transmembrane region" description="Helical" evidence="1">
    <location>
        <begin position="84"/>
        <end position="104"/>
    </location>
</feature>
<proteinExistence type="predicted"/>
<dbReference type="SUPFAM" id="SSF55073">
    <property type="entry name" value="Nucleotide cyclase"/>
    <property type="match status" value="1"/>
</dbReference>
<feature type="transmembrane region" description="Helical" evidence="1">
    <location>
        <begin position="233"/>
        <end position="256"/>
    </location>
</feature>
<evidence type="ECO:0000313" key="3">
    <source>
        <dbReference type="EMBL" id="VDC18232.1"/>
    </source>
</evidence>
<dbReference type="EC" id="2.7.7.65" evidence="3"/>
<evidence type="ECO:0000313" key="4">
    <source>
        <dbReference type="Proteomes" id="UP000280861"/>
    </source>
</evidence>
<dbReference type="Gene3D" id="3.30.70.270">
    <property type="match status" value="1"/>
</dbReference>
<dbReference type="PANTHER" id="PTHR45138:SF9">
    <property type="entry name" value="DIGUANYLATE CYCLASE DGCM-RELATED"/>
    <property type="match status" value="1"/>
</dbReference>
<dbReference type="InterPro" id="IPR043128">
    <property type="entry name" value="Rev_trsase/Diguanyl_cyclase"/>
</dbReference>
<feature type="transmembrane region" description="Helical" evidence="1">
    <location>
        <begin position="110"/>
        <end position="130"/>
    </location>
</feature>
<keyword evidence="4" id="KW-1185">Reference proteome</keyword>